<dbReference type="EMBL" id="CP033459">
    <property type="protein sequence ID" value="QFQ12102.1"/>
    <property type="molecule type" value="Genomic_DNA"/>
</dbReference>
<reference evidence="2 3" key="1">
    <citation type="submission" date="2018-11" db="EMBL/GenBank/DDBJ databases">
        <authorList>
            <person name="Na S.W."/>
            <person name="Baik M."/>
        </authorList>
    </citation>
    <scope>NUCLEOTIDE SEQUENCE [LARGE SCALE GENOMIC DNA]</scope>
    <source>
        <strain evidence="2 3">E39</strain>
    </source>
</reference>
<dbReference type="RefSeq" id="WP_111898603.1">
    <property type="nucleotide sequence ID" value="NZ_CP033459.1"/>
</dbReference>
<dbReference type="KEGG" id="alq:C7Y71_003185"/>
<dbReference type="AlphaFoldDB" id="A0A5P8E582"/>
<protein>
    <submittedName>
        <fullName evidence="2">DUF1460 domain-containing protein</fullName>
    </submittedName>
</protein>
<accession>A0A5P8E582</accession>
<evidence type="ECO:0000313" key="2">
    <source>
        <dbReference type="EMBL" id="QFQ12102.1"/>
    </source>
</evidence>
<evidence type="ECO:0000313" key="3">
    <source>
        <dbReference type="Proteomes" id="UP000249375"/>
    </source>
</evidence>
<feature type="chain" id="PRO_5024350640" evidence="1">
    <location>
        <begin position="19"/>
        <end position="298"/>
    </location>
</feature>
<dbReference type="Pfam" id="PF07313">
    <property type="entry name" value="AmiA-like"/>
    <property type="match status" value="1"/>
</dbReference>
<dbReference type="Proteomes" id="UP000249375">
    <property type="component" value="Chromosome"/>
</dbReference>
<keyword evidence="1" id="KW-0732">Signal</keyword>
<gene>
    <name evidence="2" type="ORF">C7Y71_003185</name>
</gene>
<evidence type="ECO:0000256" key="1">
    <source>
        <dbReference type="SAM" id="SignalP"/>
    </source>
</evidence>
<organism evidence="2 3">
    <name type="scientific">Pseudoprevotella muciniphila</name>
    <dbReference type="NCBI Taxonomy" id="2133944"/>
    <lineage>
        <taxon>Bacteria</taxon>
        <taxon>Pseudomonadati</taxon>
        <taxon>Bacteroidota</taxon>
        <taxon>Bacteroidia</taxon>
        <taxon>Bacteroidales</taxon>
        <taxon>Prevotellaceae</taxon>
        <taxon>Pseudoprevotella</taxon>
    </lineage>
</organism>
<dbReference type="InterPro" id="IPR010846">
    <property type="entry name" value="AmiA-like"/>
</dbReference>
<dbReference type="InterPro" id="IPR038765">
    <property type="entry name" value="Papain-like_cys_pep_sf"/>
</dbReference>
<feature type="signal peptide" evidence="1">
    <location>
        <begin position="1"/>
        <end position="18"/>
    </location>
</feature>
<keyword evidence="3" id="KW-1185">Reference proteome</keyword>
<sequence length="298" mass="34018">MKKLFVALFVLASCTSNAQNGTQDMSDATQDDKQFLSEVVYQKEDSILVEKMLRQTPVGNPVLFYARQFIGKPYVAHTLEIHDPEYLVVNLRGLDCTTYVETVLALVMTKQEGKTRFTDYCRNLEKIRYRGGERKGYLSRLHYWTWWMHDNIEKGILTDVQDATYFTGKMVVANDYMTKHPDAYRIIKANPEFLPEITRMEKEQNGPDGYFLPTANTGLPHSRLTMVNDGDVVGIVKMSGGIDISHLGFVAWGKDGKMHLLNASSLAKKVVEDPATLQQYLQRQKRLGVRILKVNIEQ</sequence>
<name>A0A5P8E582_9BACT</name>
<proteinExistence type="predicted"/>
<dbReference type="SUPFAM" id="SSF54001">
    <property type="entry name" value="Cysteine proteinases"/>
    <property type="match status" value="1"/>
</dbReference>
<dbReference type="OrthoDB" id="1409585at2"/>
<dbReference type="Gene3D" id="2.30.260.10">
    <property type="entry name" value="putative xylanase like domain"/>
    <property type="match status" value="1"/>
</dbReference>
<dbReference type="Gene3D" id="1.10.3670.10">
    <property type="entry name" value="Putative xylanase like domain"/>
    <property type="match status" value="1"/>
</dbReference>